<feature type="domain" description="4Fe-4S ferredoxin-type" evidence="8">
    <location>
        <begin position="648"/>
        <end position="677"/>
    </location>
</feature>
<evidence type="ECO:0000256" key="4">
    <source>
        <dbReference type="ARBA" id="ARBA00023002"/>
    </source>
</evidence>
<dbReference type="InterPro" id="IPR023753">
    <property type="entry name" value="FAD/NAD-binding_dom"/>
</dbReference>
<dbReference type="Gene3D" id="1.10.1060.10">
    <property type="entry name" value="Alpha-helical ferredoxin"/>
    <property type="match status" value="1"/>
</dbReference>
<dbReference type="Gene3D" id="3.10.20.440">
    <property type="entry name" value="2Fe-2S iron-sulphur cluster binding domain, sarcosine oxidase, alpha subunit, N-terminal domain"/>
    <property type="match status" value="1"/>
</dbReference>
<dbReference type="Pfam" id="PF13510">
    <property type="entry name" value="Fer2_4"/>
    <property type="match status" value="1"/>
</dbReference>
<dbReference type="SUPFAM" id="SSF46548">
    <property type="entry name" value="alpha-helical ferredoxin"/>
    <property type="match status" value="1"/>
</dbReference>
<dbReference type="Proteomes" id="UP000238916">
    <property type="component" value="Unassembled WGS sequence"/>
</dbReference>
<dbReference type="Pfam" id="PF07992">
    <property type="entry name" value="Pyr_redox_2"/>
    <property type="match status" value="1"/>
</dbReference>
<dbReference type="InterPro" id="IPR036188">
    <property type="entry name" value="FAD/NAD-bd_sf"/>
</dbReference>
<keyword evidence="2" id="KW-0479">Metal-binding</keyword>
<evidence type="ECO:0000256" key="1">
    <source>
        <dbReference type="ARBA" id="ARBA00022485"/>
    </source>
</evidence>
<feature type="domain" description="2Fe-2S ferredoxin-type" evidence="7">
    <location>
        <begin position="3"/>
        <end position="81"/>
    </location>
</feature>
<dbReference type="InterPro" id="IPR017900">
    <property type="entry name" value="4Fe4S_Fe_S_CS"/>
</dbReference>
<dbReference type="GO" id="GO:0046872">
    <property type="term" value="F:metal ion binding"/>
    <property type="evidence" value="ECO:0007669"/>
    <property type="project" value="UniProtKB-KW"/>
</dbReference>
<dbReference type="AlphaFoldDB" id="A0A2U3KIS7"/>
<dbReference type="InterPro" id="IPR042204">
    <property type="entry name" value="2Fe-2S-bd_N"/>
</dbReference>
<keyword evidence="3" id="KW-0677">Repeat</keyword>
<dbReference type="GO" id="GO:0016491">
    <property type="term" value="F:oxidoreductase activity"/>
    <property type="evidence" value="ECO:0007669"/>
    <property type="project" value="UniProtKB-KW"/>
</dbReference>
<dbReference type="InterPro" id="IPR028261">
    <property type="entry name" value="DPD_II"/>
</dbReference>
<proteinExistence type="predicted"/>
<gene>
    <name evidence="10" type="primary">nuoG</name>
    <name evidence="10" type="ORF">SBF1_210024</name>
</gene>
<evidence type="ECO:0000256" key="2">
    <source>
        <dbReference type="ARBA" id="ARBA00022723"/>
    </source>
</evidence>
<dbReference type="Pfam" id="PF04879">
    <property type="entry name" value="Molybdop_Fe4S4"/>
    <property type="match status" value="1"/>
</dbReference>
<dbReference type="Gene3D" id="3.40.50.740">
    <property type="match status" value="2"/>
</dbReference>
<dbReference type="CDD" id="cd00207">
    <property type="entry name" value="fer2"/>
    <property type="match status" value="1"/>
</dbReference>
<evidence type="ECO:0000313" key="11">
    <source>
        <dbReference type="Proteomes" id="UP000238916"/>
    </source>
</evidence>
<sequence>MVDMIRVNINSRELTAQAGETILTIALANGIEIPNLCYDNRMKIYGACGVCVVEVDGMPKLVRACSTLAVDGMIVKTETDRTIAARKVAFELLASDHRGDCRPPCVVACPAHTDCQGYVGLIANGQYEEAIKVTKDILALPASIGRICPHPCETECRRKNVESPVAIADLKRFLGDIDISNGTYVPMLKPQSGKKVAIIGAGPAGISCAYFLARFGHQVVIYENQPYPGGMLRYGIPEYRLPKEILDAEINTLRKMGVEIKCNVKLGEDISLLYLKKIYDAVFVAIGAWESTSMGCAGEDMEGVLGGIEFLGKVTNSEPLYMGNKVIVVGGGNTAMDVARTAVRMGAEHVQVIYRRTRDEMPAEKIEIDEAEEEGVEFTFLVAPVEIIGDGTRAKAVRCQKMSLGEPDASGRRSPKPIPGEEVTLDADLIISAIGQQVNARSIKELEVSKRGNINVDPNTFATNMEGVFAGGEAATGPKIAVIAIAQGNNAAKVIDSYLYGQIIPVSEASIITQTDLTEADFVHIEKQDRQHAFVVDEQKRKLSFSAISDTFTEEAALKEASKCLECGCHDYFECKLVNYFGKYNINTTAIVGEMHKREEAQTHPFILRNPDKCILCGQCVRACEERLGILAIGLEKRGFDTQVIPEFNLPLQESACISCGQCIDVCPTGALMERAAVPKQVPVEFDNVSSVCNYCGVGCNIILQSKGSLVFKSLPDRSQDEGLLCVNGRFGIGFVNDQSRLKTALVRRKDSTLEVSLEEALTLTSKNLQLVQGQFGKDSVAIFASPRFTNEEAFILKKVADKLGTTFIGSMAEKDISGTESVLGSNASANSYEELYSTDLIISVGNIAENNPVMGVKIKTAALKKAKLVSISNGKTRMDECADFSLKLDNSLDFIKSLIKALLDGGYVNQAQVENSAVDLTNLSDYVKDAQASEDATKLAKMYGEAKKAIIVIDDNIVTADAIKLLADMAVITGKMGKPHSGIILMRSNCNSQGFIDMGVNVPGKQIIEQINAGKIKAALIIGEDLVGTDPTLAEALKKLDFVVTLDIFETATTAMSNIVIPIGSFAEAEGTFTRSDRKIQAINPAISLANQNTVFATLAKLGQYLGIKIASVKQATEMLSSDVPAYSGLYLAQNSDTAIYTPNSRSNPCGSQVLYTDGYNKEDKKAVLAVPEGDKMFMDKQVYDTVQKKFNVYRKENGLK</sequence>
<dbReference type="PROSITE" id="PS51669">
    <property type="entry name" value="4FE4S_MOW_BIS_MGD"/>
    <property type="match status" value="1"/>
</dbReference>
<dbReference type="InterPro" id="IPR017896">
    <property type="entry name" value="4Fe4S_Fe-S-bd"/>
</dbReference>
<accession>A0A2U3KIS7</accession>
<keyword evidence="5" id="KW-0408">Iron</keyword>
<feature type="domain" description="4Fe-4S ferredoxin-type" evidence="8">
    <location>
        <begin position="605"/>
        <end position="636"/>
    </location>
</feature>
<dbReference type="Pfam" id="PF00384">
    <property type="entry name" value="Molybdopterin"/>
    <property type="match status" value="1"/>
</dbReference>
<dbReference type="EMBL" id="OMOF01000124">
    <property type="protein sequence ID" value="SPF39561.1"/>
    <property type="molecule type" value="Genomic_DNA"/>
</dbReference>
<dbReference type="InterPro" id="IPR006656">
    <property type="entry name" value="Mopterin_OxRdtase"/>
</dbReference>
<dbReference type="PROSITE" id="PS00198">
    <property type="entry name" value="4FE4S_FER_1"/>
    <property type="match status" value="1"/>
</dbReference>
<dbReference type="SUPFAM" id="SSF54862">
    <property type="entry name" value="4Fe-4S ferredoxins"/>
    <property type="match status" value="1"/>
</dbReference>
<dbReference type="Gene3D" id="3.30.70.20">
    <property type="match status" value="1"/>
</dbReference>
<dbReference type="PROSITE" id="PS51085">
    <property type="entry name" value="2FE2S_FER_2"/>
    <property type="match status" value="1"/>
</dbReference>
<dbReference type="InterPro" id="IPR006963">
    <property type="entry name" value="Mopterin_OxRdtase_4Fe-4S_dom"/>
</dbReference>
<dbReference type="GO" id="GO:0051539">
    <property type="term" value="F:4 iron, 4 sulfur cluster binding"/>
    <property type="evidence" value="ECO:0007669"/>
    <property type="project" value="UniProtKB-KW"/>
</dbReference>
<protein>
    <submittedName>
        <fullName evidence="10">Putative NADH:quinone oxidoreductase, subunit G</fullName>
        <ecNumber evidence="10">1.6.5.-</ecNumber>
    </submittedName>
</protein>
<dbReference type="PRINTS" id="PR00419">
    <property type="entry name" value="ADXRDTASE"/>
</dbReference>
<dbReference type="InterPro" id="IPR001041">
    <property type="entry name" value="2Fe-2S_ferredoxin-type"/>
</dbReference>
<evidence type="ECO:0000259" key="7">
    <source>
        <dbReference type="PROSITE" id="PS51085"/>
    </source>
</evidence>
<dbReference type="PANTHER" id="PTHR42783:SF3">
    <property type="entry name" value="GLUTAMATE SYNTHASE [NADPH] SMALL CHAIN-RELATED"/>
    <property type="match status" value="1"/>
</dbReference>
<keyword evidence="1" id="KW-0004">4Fe-4S</keyword>
<dbReference type="PROSITE" id="PS51379">
    <property type="entry name" value="4FE4S_FER_2"/>
    <property type="match status" value="2"/>
</dbReference>
<name>A0A2U3KIS7_9FIRM</name>
<keyword evidence="6" id="KW-0411">Iron-sulfur</keyword>
<organism evidence="10 11">
    <name type="scientific">Candidatus Desulfosporosinus infrequens</name>
    <dbReference type="NCBI Taxonomy" id="2043169"/>
    <lineage>
        <taxon>Bacteria</taxon>
        <taxon>Bacillati</taxon>
        <taxon>Bacillota</taxon>
        <taxon>Clostridia</taxon>
        <taxon>Eubacteriales</taxon>
        <taxon>Desulfitobacteriaceae</taxon>
        <taxon>Desulfosporosinus</taxon>
    </lineage>
</organism>
<reference evidence="11" key="1">
    <citation type="submission" date="2018-02" db="EMBL/GenBank/DDBJ databases">
        <authorList>
            <person name="Hausmann B."/>
        </authorList>
    </citation>
    <scope>NUCLEOTIDE SEQUENCE [LARGE SCALE GENOMIC DNA]</scope>
    <source>
        <strain evidence="11">Peat soil MAG SbF1</strain>
    </source>
</reference>
<keyword evidence="4 10" id="KW-0560">Oxidoreductase</keyword>
<evidence type="ECO:0000256" key="3">
    <source>
        <dbReference type="ARBA" id="ARBA00022737"/>
    </source>
</evidence>
<evidence type="ECO:0000256" key="5">
    <source>
        <dbReference type="ARBA" id="ARBA00023004"/>
    </source>
</evidence>
<dbReference type="InterPro" id="IPR036010">
    <property type="entry name" value="2Fe-2S_ferredoxin-like_sf"/>
</dbReference>
<dbReference type="InterPro" id="IPR009051">
    <property type="entry name" value="Helical_ferredxn"/>
</dbReference>
<dbReference type="PANTHER" id="PTHR42783">
    <property type="entry name" value="GLUTAMATE SYNTHASE [NADPH] SMALL CHAIN"/>
    <property type="match status" value="1"/>
</dbReference>
<dbReference type="FunFam" id="3.30.70.20:FF:000035">
    <property type="entry name" value="Iron hydrogenase 1"/>
    <property type="match status" value="1"/>
</dbReference>
<dbReference type="SUPFAM" id="SSF53706">
    <property type="entry name" value="Formate dehydrogenase/DMSO reductase, domains 1-3"/>
    <property type="match status" value="1"/>
</dbReference>
<evidence type="ECO:0000256" key="6">
    <source>
        <dbReference type="ARBA" id="ARBA00023014"/>
    </source>
</evidence>
<dbReference type="SUPFAM" id="SSF51971">
    <property type="entry name" value="Nucleotide-binding domain"/>
    <property type="match status" value="1"/>
</dbReference>
<dbReference type="Pfam" id="PF14691">
    <property type="entry name" value="Fer4_20"/>
    <property type="match status" value="1"/>
</dbReference>
<dbReference type="EC" id="1.6.5.-" evidence="10"/>
<dbReference type="Gene3D" id="3.50.50.60">
    <property type="entry name" value="FAD/NAD(P)-binding domain"/>
    <property type="match status" value="2"/>
</dbReference>
<evidence type="ECO:0000259" key="8">
    <source>
        <dbReference type="PROSITE" id="PS51379"/>
    </source>
</evidence>
<evidence type="ECO:0000259" key="9">
    <source>
        <dbReference type="PROSITE" id="PS51669"/>
    </source>
</evidence>
<dbReference type="Gene3D" id="2.20.25.90">
    <property type="entry name" value="ADC-like domains"/>
    <property type="match status" value="1"/>
</dbReference>
<dbReference type="SMART" id="SM00926">
    <property type="entry name" value="Molybdop_Fe4S4"/>
    <property type="match status" value="1"/>
</dbReference>
<dbReference type="SUPFAM" id="SSF54292">
    <property type="entry name" value="2Fe-2S ferredoxin-like"/>
    <property type="match status" value="1"/>
</dbReference>
<evidence type="ECO:0000313" key="10">
    <source>
        <dbReference type="EMBL" id="SPF39561.1"/>
    </source>
</evidence>
<feature type="domain" description="4Fe-4S Mo/W bis-MGD-type" evidence="9">
    <location>
        <begin position="686"/>
        <end position="740"/>
    </location>
</feature>
<dbReference type="Gene3D" id="3.40.228.10">
    <property type="entry name" value="Dimethylsulfoxide Reductase, domain 2"/>
    <property type="match status" value="1"/>
</dbReference>
<dbReference type="Pfam" id="PF12838">
    <property type="entry name" value="Fer4_7"/>
    <property type="match status" value="1"/>
</dbReference>